<dbReference type="Proteomes" id="UP000018780">
    <property type="component" value="Chromosome"/>
</dbReference>
<organism evidence="1 2">
    <name type="scientific">Leisingera methylohalidivorans DSM 14336</name>
    <dbReference type="NCBI Taxonomy" id="999552"/>
    <lineage>
        <taxon>Bacteria</taxon>
        <taxon>Pseudomonadati</taxon>
        <taxon>Pseudomonadota</taxon>
        <taxon>Alphaproteobacteria</taxon>
        <taxon>Rhodobacterales</taxon>
        <taxon>Roseobacteraceae</taxon>
        <taxon>Leisingera</taxon>
    </lineage>
</organism>
<evidence type="ECO:0000313" key="1">
    <source>
        <dbReference type="EMBL" id="AHD02837.1"/>
    </source>
</evidence>
<gene>
    <name evidence="1" type="ORF">METH_02225</name>
</gene>
<dbReference type="PATRIC" id="fig|999552.6.peg.443"/>
<evidence type="ECO:0000313" key="2">
    <source>
        <dbReference type="Proteomes" id="UP000018780"/>
    </source>
</evidence>
<accession>V9W101</accession>
<reference evidence="1 2" key="1">
    <citation type="submission" date="2013-09" db="EMBL/GenBank/DDBJ databases">
        <authorList>
            <consortium name="DOE Joint Genome Institute"/>
            <person name="Klenk H.-P."/>
            <person name="Huntemann M."/>
            <person name="Han J."/>
            <person name="Chen A."/>
            <person name="Kyrpides N."/>
            <person name="Mavromatis K."/>
            <person name="Markowitz V."/>
            <person name="Palaniappan K."/>
            <person name="Ivanova N."/>
            <person name="Schaumberg A."/>
            <person name="Pati A."/>
            <person name="Liolios K."/>
            <person name="Nordberg H.P."/>
            <person name="Cantor M.N."/>
            <person name="Hua S.X."/>
            <person name="Woyke T."/>
        </authorList>
    </citation>
    <scope>NUCLEOTIDE SEQUENCE [LARGE SCALE GENOMIC DNA]</scope>
    <source>
        <strain evidence="1 2">DSM 14336</strain>
    </source>
</reference>
<dbReference type="HOGENOM" id="CLU_2916969_0_0_5"/>
<name>V9W101_9RHOB</name>
<keyword evidence="2" id="KW-1185">Reference proteome</keyword>
<proteinExistence type="predicted"/>
<protein>
    <submittedName>
        <fullName evidence="1">Uncharacterized protein</fullName>
    </submittedName>
</protein>
<sequence length="61" mass="6536">MPDRLFMLQEGSAEQLNLRQPGAARTAYAGTGPAAVTAENLQSARWRRKGDTLGMSFGSPV</sequence>
<dbReference type="STRING" id="999552.METH_02225"/>
<dbReference type="AlphaFoldDB" id="V9W101"/>
<dbReference type="KEGG" id="lmd:METH_02225"/>
<dbReference type="EMBL" id="CP006773">
    <property type="protein sequence ID" value="AHD02837.1"/>
    <property type="molecule type" value="Genomic_DNA"/>
</dbReference>